<dbReference type="Proteomes" id="UP001243195">
    <property type="component" value="Unassembled WGS sequence"/>
</dbReference>
<keyword evidence="4 6" id="KW-1133">Transmembrane helix</keyword>
<keyword evidence="3 6" id="KW-0812">Transmembrane</keyword>
<proteinExistence type="predicted"/>
<dbReference type="RefSeq" id="WP_308955631.1">
    <property type="nucleotide sequence ID" value="NZ_JAVICY010000006.1"/>
</dbReference>
<feature type="transmembrane region" description="Helical" evidence="6">
    <location>
        <begin position="150"/>
        <end position="170"/>
    </location>
</feature>
<feature type="transmembrane region" description="Helical" evidence="6">
    <location>
        <begin position="120"/>
        <end position="138"/>
    </location>
</feature>
<protein>
    <submittedName>
        <fullName evidence="8">DMT family transporter</fullName>
    </submittedName>
</protein>
<name>A0AAW8JGP6_9GAMM</name>
<feature type="transmembrane region" description="Helical" evidence="6">
    <location>
        <begin position="272"/>
        <end position="292"/>
    </location>
</feature>
<comment type="caution">
    <text evidence="8">The sequence shown here is derived from an EMBL/GenBank/DDBJ whole genome shotgun (WGS) entry which is preliminary data.</text>
</comment>
<dbReference type="GO" id="GO:0005886">
    <property type="term" value="C:plasma membrane"/>
    <property type="evidence" value="ECO:0007669"/>
    <property type="project" value="UniProtKB-SubCell"/>
</dbReference>
<gene>
    <name evidence="8" type="ORF">RFH51_07110</name>
</gene>
<evidence type="ECO:0000313" key="8">
    <source>
        <dbReference type="EMBL" id="MDQ9071222.1"/>
    </source>
</evidence>
<feature type="transmembrane region" description="Helical" evidence="6">
    <location>
        <begin position="182"/>
        <end position="201"/>
    </location>
</feature>
<dbReference type="InterPro" id="IPR037185">
    <property type="entry name" value="EmrE-like"/>
</dbReference>
<dbReference type="PANTHER" id="PTHR32322:SF18">
    <property type="entry name" value="S-ADENOSYLMETHIONINE_S-ADENOSYLHOMOCYSTEINE TRANSPORTER"/>
    <property type="match status" value="1"/>
</dbReference>
<evidence type="ECO:0000256" key="6">
    <source>
        <dbReference type="SAM" id="Phobius"/>
    </source>
</evidence>
<feature type="transmembrane region" description="Helical" evidence="6">
    <location>
        <begin position="33"/>
        <end position="53"/>
    </location>
</feature>
<evidence type="ECO:0000256" key="4">
    <source>
        <dbReference type="ARBA" id="ARBA00022989"/>
    </source>
</evidence>
<accession>A0AAW8JGP6</accession>
<sequence length="302" mass="33407">MDIKIVGGITLLCLIWGYLWVIIKLSLQTFPPFLFSSLRLLFGALALLLLQALLRKSILPKQGEWGKLTIASLLLCIGFYGGSTFGMQYVGSGISAVLVYTMPIMIGILAHYFLNEKLTFNKTIGLLMGTIGLVFILWPELKQFKFNQTLFGELLLIIAALSWAGSTVYIKKYLASYDKIKLTLWQMLIGGVILFVVALVTEPVAQVHWNTPINIFYVFYSAVLGTGVAFAVWNWIISKIDASVASISIMSVPLLGLLFGHLQLGEALHQNILFGAIFICIGILFSSMKVNMKIGVKSRKSI</sequence>
<evidence type="ECO:0000256" key="1">
    <source>
        <dbReference type="ARBA" id="ARBA00004651"/>
    </source>
</evidence>
<feature type="transmembrane region" description="Helical" evidence="6">
    <location>
        <begin position="213"/>
        <end position="233"/>
    </location>
</feature>
<feature type="transmembrane region" description="Helical" evidence="6">
    <location>
        <begin position="89"/>
        <end position="113"/>
    </location>
</feature>
<organism evidence="8 9">
    <name type="scientific">Acinetobacter gerneri</name>
    <dbReference type="NCBI Taxonomy" id="202952"/>
    <lineage>
        <taxon>Bacteria</taxon>
        <taxon>Pseudomonadati</taxon>
        <taxon>Pseudomonadota</taxon>
        <taxon>Gammaproteobacteria</taxon>
        <taxon>Moraxellales</taxon>
        <taxon>Moraxellaceae</taxon>
        <taxon>Acinetobacter</taxon>
    </lineage>
</organism>
<feature type="transmembrane region" description="Helical" evidence="6">
    <location>
        <begin position="240"/>
        <end position="260"/>
    </location>
</feature>
<feature type="domain" description="EamA" evidence="7">
    <location>
        <begin position="9"/>
        <end position="137"/>
    </location>
</feature>
<keyword evidence="2" id="KW-1003">Cell membrane</keyword>
<evidence type="ECO:0000259" key="7">
    <source>
        <dbReference type="Pfam" id="PF00892"/>
    </source>
</evidence>
<dbReference type="EMBL" id="JAVIDA010000007">
    <property type="protein sequence ID" value="MDQ9071222.1"/>
    <property type="molecule type" value="Genomic_DNA"/>
</dbReference>
<dbReference type="InterPro" id="IPR000620">
    <property type="entry name" value="EamA_dom"/>
</dbReference>
<reference evidence="8" key="1">
    <citation type="submission" date="2023-08" db="EMBL/GenBank/DDBJ databases">
        <title>Emergence of clinically-relevant ST2 carbapenem-resistant Acinetobacter baumannii strains in hospital sewages in Zhejiang, East of China.</title>
        <authorList>
            <person name="Kaichao C."/>
            <person name="Zhang R."/>
        </authorList>
    </citation>
    <scope>NUCLEOTIDE SEQUENCE</scope>
    <source>
        <strain evidence="8">M-SY-60</strain>
    </source>
</reference>
<feature type="domain" description="EamA" evidence="7">
    <location>
        <begin position="151"/>
        <end position="287"/>
    </location>
</feature>
<evidence type="ECO:0000313" key="9">
    <source>
        <dbReference type="Proteomes" id="UP001243195"/>
    </source>
</evidence>
<evidence type="ECO:0000256" key="3">
    <source>
        <dbReference type="ARBA" id="ARBA00022692"/>
    </source>
</evidence>
<dbReference type="AlphaFoldDB" id="A0AAW8JGP6"/>
<dbReference type="InterPro" id="IPR050638">
    <property type="entry name" value="AA-Vitamin_Transporters"/>
</dbReference>
<comment type="subcellular location">
    <subcellularLocation>
        <location evidence="1">Cell membrane</location>
        <topology evidence="1">Multi-pass membrane protein</topology>
    </subcellularLocation>
</comment>
<evidence type="ECO:0000256" key="2">
    <source>
        <dbReference type="ARBA" id="ARBA00022475"/>
    </source>
</evidence>
<dbReference type="PANTHER" id="PTHR32322">
    <property type="entry name" value="INNER MEMBRANE TRANSPORTER"/>
    <property type="match status" value="1"/>
</dbReference>
<feature type="transmembrane region" description="Helical" evidence="6">
    <location>
        <begin position="5"/>
        <end position="27"/>
    </location>
</feature>
<dbReference type="Pfam" id="PF00892">
    <property type="entry name" value="EamA"/>
    <property type="match status" value="2"/>
</dbReference>
<evidence type="ECO:0000256" key="5">
    <source>
        <dbReference type="ARBA" id="ARBA00023136"/>
    </source>
</evidence>
<dbReference type="SUPFAM" id="SSF103481">
    <property type="entry name" value="Multidrug resistance efflux transporter EmrE"/>
    <property type="match status" value="2"/>
</dbReference>
<keyword evidence="5 6" id="KW-0472">Membrane</keyword>
<feature type="transmembrane region" description="Helical" evidence="6">
    <location>
        <begin position="65"/>
        <end position="83"/>
    </location>
</feature>